<name>A0ACC1QPU6_9HYPO</name>
<dbReference type="Proteomes" id="UP001148737">
    <property type="component" value="Unassembled WGS sequence"/>
</dbReference>
<gene>
    <name evidence="1" type="ORF">NLG97_g6965</name>
</gene>
<dbReference type="EMBL" id="JANAKD010000998">
    <property type="protein sequence ID" value="KAJ3484817.1"/>
    <property type="molecule type" value="Genomic_DNA"/>
</dbReference>
<evidence type="ECO:0000313" key="2">
    <source>
        <dbReference type="Proteomes" id="UP001148737"/>
    </source>
</evidence>
<sequence>MVSDAMNPRRRKKQRNRKPVSCWPCRERKVRCDRGTPCATCKRRGHTSLCTITSPSQPNGEELALHGLTPHRHVELVQGDSYYSLVADTTYMNDERGEGLLVALLNRVAARLEPTHETDDATREKIFLGQNCAANFFRALGAENPTTPLLPSGVAIESAFGLSNRTALHPFGSLWSNAGDVSLKNVLQSLPAVETSVAFESRLCEFLQSLGDADVVRALDLAANGDSFHDAAWYGVLFGVLACGCQFHECEVAADRILRARVFVAGAFECLRLANLFGMPSEATIQAQLLIQLTIANDANPGMAWSLLGTTSQNAQSIGLHLNITTSIEWDAAIHPLWSAVWFLDSSLSLAFGRRPSSFVAGLDQRALHIGHSGCTTFPTFCSWTGAIHKLKLQWQLEQLDDVRASDLPISTTLRYLQSLVNLELIPPYGPKSQTKARTIHQRIEQLVSLIHIRHFKAEIHRVAALCCVMEAGRRIEHLESMIQSLKELTAAYCTLKPLSVTMANSWPILSATVSSALLLSGIHYTLERSMPPEIIKLIQILDRENTGHDYGAAGLRHPAYTDSLAALQYLSTNCH</sequence>
<proteinExistence type="predicted"/>
<evidence type="ECO:0000313" key="1">
    <source>
        <dbReference type="EMBL" id="KAJ3484817.1"/>
    </source>
</evidence>
<comment type="caution">
    <text evidence="1">The sequence shown here is derived from an EMBL/GenBank/DDBJ whole genome shotgun (WGS) entry which is preliminary data.</text>
</comment>
<protein>
    <submittedName>
        <fullName evidence="1">Uncharacterized protein</fullName>
    </submittedName>
</protein>
<keyword evidence="2" id="KW-1185">Reference proteome</keyword>
<reference evidence="1" key="1">
    <citation type="submission" date="2022-07" db="EMBL/GenBank/DDBJ databases">
        <title>Genome Sequence of Lecanicillium saksenae.</title>
        <authorList>
            <person name="Buettner E."/>
        </authorList>
    </citation>
    <scope>NUCLEOTIDE SEQUENCE</scope>
    <source>
        <strain evidence="1">VT-O1</strain>
    </source>
</reference>
<organism evidence="1 2">
    <name type="scientific">Lecanicillium saksenae</name>
    <dbReference type="NCBI Taxonomy" id="468837"/>
    <lineage>
        <taxon>Eukaryota</taxon>
        <taxon>Fungi</taxon>
        <taxon>Dikarya</taxon>
        <taxon>Ascomycota</taxon>
        <taxon>Pezizomycotina</taxon>
        <taxon>Sordariomycetes</taxon>
        <taxon>Hypocreomycetidae</taxon>
        <taxon>Hypocreales</taxon>
        <taxon>Cordycipitaceae</taxon>
        <taxon>Lecanicillium</taxon>
    </lineage>
</organism>
<accession>A0ACC1QPU6</accession>